<dbReference type="EMBL" id="JARKIF010000012">
    <property type="protein sequence ID" value="KAJ7625782.1"/>
    <property type="molecule type" value="Genomic_DNA"/>
</dbReference>
<dbReference type="Proteomes" id="UP001221142">
    <property type="component" value="Unassembled WGS sequence"/>
</dbReference>
<sequence>MTGDQLLARVEQISEETEKAIPDVRKEFFPPWTMFDTSRPGMQISGPQPAYGHTQNPCILYETMLIDWLLCPNPSQIATLLPVTSLNAFAFISTRYSLPSHNRKSALGCDLPGGKLTVPASFDDPKVHLTRHFTLPARQAMPTSSSSLPPAKWAEDDYQHFQLTATGHHYHVMELLLGTFTRSGQEKAPPSQPFMGISDSYSGCSDMATIPSTLGTMVQPPVLRCACGGGRTVEWKLVLGGRTLRPCSVVR</sequence>
<gene>
    <name evidence="1" type="ORF">FB45DRAFT_71919</name>
</gene>
<accession>A0AAD7FKW7</accession>
<keyword evidence="2" id="KW-1185">Reference proteome</keyword>
<evidence type="ECO:0000313" key="1">
    <source>
        <dbReference type="EMBL" id="KAJ7625782.1"/>
    </source>
</evidence>
<reference evidence="1" key="1">
    <citation type="submission" date="2023-03" db="EMBL/GenBank/DDBJ databases">
        <title>Massive genome expansion in bonnet fungi (Mycena s.s.) driven by repeated elements and novel gene families across ecological guilds.</title>
        <authorList>
            <consortium name="Lawrence Berkeley National Laboratory"/>
            <person name="Harder C.B."/>
            <person name="Miyauchi S."/>
            <person name="Viragh M."/>
            <person name="Kuo A."/>
            <person name="Thoen E."/>
            <person name="Andreopoulos B."/>
            <person name="Lu D."/>
            <person name="Skrede I."/>
            <person name="Drula E."/>
            <person name="Henrissat B."/>
            <person name="Morin E."/>
            <person name="Kohler A."/>
            <person name="Barry K."/>
            <person name="LaButti K."/>
            <person name="Morin E."/>
            <person name="Salamov A."/>
            <person name="Lipzen A."/>
            <person name="Mereny Z."/>
            <person name="Hegedus B."/>
            <person name="Baldrian P."/>
            <person name="Stursova M."/>
            <person name="Weitz H."/>
            <person name="Taylor A."/>
            <person name="Grigoriev I.V."/>
            <person name="Nagy L.G."/>
            <person name="Martin F."/>
            <person name="Kauserud H."/>
        </authorList>
    </citation>
    <scope>NUCLEOTIDE SEQUENCE</scope>
    <source>
        <strain evidence="1">9284</strain>
    </source>
</reference>
<protein>
    <submittedName>
        <fullName evidence="1">Uncharacterized protein</fullName>
    </submittedName>
</protein>
<organism evidence="1 2">
    <name type="scientific">Roridomyces roridus</name>
    <dbReference type="NCBI Taxonomy" id="1738132"/>
    <lineage>
        <taxon>Eukaryota</taxon>
        <taxon>Fungi</taxon>
        <taxon>Dikarya</taxon>
        <taxon>Basidiomycota</taxon>
        <taxon>Agaricomycotina</taxon>
        <taxon>Agaricomycetes</taxon>
        <taxon>Agaricomycetidae</taxon>
        <taxon>Agaricales</taxon>
        <taxon>Marasmiineae</taxon>
        <taxon>Mycenaceae</taxon>
        <taxon>Roridomyces</taxon>
    </lineage>
</organism>
<evidence type="ECO:0000313" key="2">
    <source>
        <dbReference type="Proteomes" id="UP001221142"/>
    </source>
</evidence>
<proteinExistence type="predicted"/>
<dbReference type="AlphaFoldDB" id="A0AAD7FKW7"/>
<comment type="caution">
    <text evidence="1">The sequence shown here is derived from an EMBL/GenBank/DDBJ whole genome shotgun (WGS) entry which is preliminary data.</text>
</comment>
<name>A0AAD7FKW7_9AGAR</name>